<dbReference type="EMBL" id="JARJCW010000087">
    <property type="protein sequence ID" value="KAJ7195966.1"/>
    <property type="molecule type" value="Genomic_DNA"/>
</dbReference>
<dbReference type="InterPro" id="IPR049203">
    <property type="entry name" value="DUF6818"/>
</dbReference>
<feature type="compositionally biased region" description="Acidic residues" evidence="2">
    <location>
        <begin position="166"/>
        <end position="175"/>
    </location>
</feature>
<feature type="region of interest" description="Disordered" evidence="2">
    <location>
        <begin position="108"/>
        <end position="146"/>
    </location>
</feature>
<evidence type="ECO:0000313" key="4">
    <source>
        <dbReference type="EMBL" id="KAJ7195966.1"/>
    </source>
</evidence>
<dbReference type="Proteomes" id="UP001219525">
    <property type="component" value="Unassembled WGS sequence"/>
</dbReference>
<proteinExistence type="predicted"/>
<feature type="region of interest" description="Disordered" evidence="2">
    <location>
        <begin position="15"/>
        <end position="78"/>
    </location>
</feature>
<reference evidence="4" key="1">
    <citation type="submission" date="2023-03" db="EMBL/GenBank/DDBJ databases">
        <title>Massive genome expansion in bonnet fungi (Mycena s.s.) driven by repeated elements and novel gene families across ecological guilds.</title>
        <authorList>
            <consortium name="Lawrence Berkeley National Laboratory"/>
            <person name="Harder C.B."/>
            <person name="Miyauchi S."/>
            <person name="Viragh M."/>
            <person name="Kuo A."/>
            <person name="Thoen E."/>
            <person name="Andreopoulos B."/>
            <person name="Lu D."/>
            <person name="Skrede I."/>
            <person name="Drula E."/>
            <person name="Henrissat B."/>
            <person name="Morin E."/>
            <person name="Kohler A."/>
            <person name="Barry K."/>
            <person name="LaButti K."/>
            <person name="Morin E."/>
            <person name="Salamov A."/>
            <person name="Lipzen A."/>
            <person name="Mereny Z."/>
            <person name="Hegedus B."/>
            <person name="Baldrian P."/>
            <person name="Stursova M."/>
            <person name="Weitz H."/>
            <person name="Taylor A."/>
            <person name="Grigoriev I.V."/>
            <person name="Nagy L.G."/>
            <person name="Martin F."/>
            <person name="Kauserud H."/>
        </authorList>
    </citation>
    <scope>NUCLEOTIDE SEQUENCE</scope>
    <source>
        <strain evidence="4">9144</strain>
    </source>
</reference>
<feature type="compositionally biased region" description="Basic residues" evidence="2">
    <location>
        <begin position="294"/>
        <end position="304"/>
    </location>
</feature>
<feature type="region of interest" description="Disordered" evidence="2">
    <location>
        <begin position="288"/>
        <end position="319"/>
    </location>
</feature>
<keyword evidence="1" id="KW-0175">Coiled coil</keyword>
<name>A0AAD6UVN9_9AGAR</name>
<dbReference type="PANTHER" id="PTHR34409:SF1">
    <property type="entry name" value="MYB-LIKE DOMAIN-CONTAINING PROTEIN"/>
    <property type="match status" value="1"/>
</dbReference>
<feature type="non-terminal residue" evidence="4">
    <location>
        <position position="1"/>
    </location>
</feature>
<feature type="non-terminal residue" evidence="4">
    <location>
        <position position="346"/>
    </location>
</feature>
<dbReference type="AlphaFoldDB" id="A0AAD6UVN9"/>
<dbReference type="PANTHER" id="PTHR34409">
    <property type="entry name" value="SET DOMAIN-CONTAINING PROTEIN"/>
    <property type="match status" value="1"/>
</dbReference>
<organism evidence="4 5">
    <name type="scientific">Mycena pura</name>
    <dbReference type="NCBI Taxonomy" id="153505"/>
    <lineage>
        <taxon>Eukaryota</taxon>
        <taxon>Fungi</taxon>
        <taxon>Dikarya</taxon>
        <taxon>Basidiomycota</taxon>
        <taxon>Agaricomycotina</taxon>
        <taxon>Agaricomycetes</taxon>
        <taxon>Agaricomycetidae</taxon>
        <taxon>Agaricales</taxon>
        <taxon>Marasmiineae</taxon>
        <taxon>Mycenaceae</taxon>
        <taxon>Mycena</taxon>
    </lineage>
</organism>
<protein>
    <recommendedName>
        <fullName evidence="3">DUF6818 domain-containing protein</fullName>
    </recommendedName>
</protein>
<gene>
    <name evidence="4" type="ORF">GGX14DRAFT_323982</name>
</gene>
<evidence type="ECO:0000256" key="1">
    <source>
        <dbReference type="SAM" id="Coils"/>
    </source>
</evidence>
<evidence type="ECO:0000256" key="2">
    <source>
        <dbReference type="SAM" id="MobiDB-lite"/>
    </source>
</evidence>
<sequence>PALLPLPRTSDIDLANAQTLMHGRQKVDKVGGRQHKSRRTSKGKGKKRATSSDPEPGSDGERPAKRGRQPGSSNYSSKDVTALLDLVEEHLPLGGKRWKTIGKEFNKWARSASRPERQEKALENKYKSLLKTKKPTGDAERPPTVKRALEIENLILERAGARNLSDDSEFDEEDFSSSSSSSDEDDDTNKRPKARTAIARRAPSPQLPPRKPRASTTNLMQTIASAFDPNKQQRRDEARAQRNFESTQLLALTQQVETLRSVNAELQNRIHTLERQLDRAELKLELGFGGSQRTRSRSRRHPRHRSDPDRDVSGLQRVGGKVRAEQIYPDGGAVTYWVTDTSDSEA</sequence>
<evidence type="ECO:0000313" key="5">
    <source>
        <dbReference type="Proteomes" id="UP001219525"/>
    </source>
</evidence>
<keyword evidence="5" id="KW-1185">Reference proteome</keyword>
<accession>A0AAD6UVN9</accession>
<feature type="compositionally biased region" description="Basic and acidic residues" evidence="2">
    <location>
        <begin position="108"/>
        <end position="126"/>
    </location>
</feature>
<comment type="caution">
    <text evidence="4">The sequence shown here is derived from an EMBL/GenBank/DDBJ whole genome shotgun (WGS) entry which is preliminary data.</text>
</comment>
<evidence type="ECO:0000259" key="3">
    <source>
        <dbReference type="Pfam" id="PF20681"/>
    </source>
</evidence>
<feature type="coiled-coil region" evidence="1">
    <location>
        <begin position="249"/>
        <end position="283"/>
    </location>
</feature>
<feature type="domain" description="DUF6818" evidence="3">
    <location>
        <begin position="92"/>
        <end position="170"/>
    </location>
</feature>
<feature type="compositionally biased region" description="Basic residues" evidence="2">
    <location>
        <begin position="32"/>
        <end position="49"/>
    </location>
</feature>
<feature type="compositionally biased region" description="Basic and acidic residues" evidence="2">
    <location>
        <begin position="135"/>
        <end position="146"/>
    </location>
</feature>
<dbReference type="Pfam" id="PF20681">
    <property type="entry name" value="DUF6818"/>
    <property type="match status" value="1"/>
</dbReference>
<feature type="region of interest" description="Disordered" evidence="2">
    <location>
        <begin position="158"/>
        <end position="216"/>
    </location>
</feature>